<name>A0A2X1PKZ0_HAEIF</name>
<feature type="compositionally biased region" description="Polar residues" evidence="1">
    <location>
        <begin position="11"/>
        <end position="20"/>
    </location>
</feature>
<dbReference type="AlphaFoldDB" id="A0A2X1PKZ0"/>
<gene>
    <name evidence="3" type="ORF">NCTC11872_00250</name>
</gene>
<proteinExistence type="predicted"/>
<protein>
    <submittedName>
        <fullName evidence="3">Uncharacterized protein</fullName>
    </submittedName>
</protein>
<evidence type="ECO:0000313" key="3">
    <source>
        <dbReference type="EMBL" id="SPX40674.1"/>
    </source>
</evidence>
<evidence type="ECO:0000256" key="2">
    <source>
        <dbReference type="SAM" id="Phobius"/>
    </source>
</evidence>
<feature type="region of interest" description="Disordered" evidence="1">
    <location>
        <begin position="1"/>
        <end position="20"/>
    </location>
</feature>
<evidence type="ECO:0000256" key="1">
    <source>
        <dbReference type="SAM" id="MobiDB-lite"/>
    </source>
</evidence>
<evidence type="ECO:0000313" key="4">
    <source>
        <dbReference type="Proteomes" id="UP000249936"/>
    </source>
</evidence>
<dbReference type="Proteomes" id="UP000249936">
    <property type="component" value="Unassembled WGS sequence"/>
</dbReference>
<reference evidence="3 4" key="1">
    <citation type="submission" date="2018-06" db="EMBL/GenBank/DDBJ databases">
        <authorList>
            <consortium name="Pathogen Informatics"/>
            <person name="Doyle S."/>
        </authorList>
    </citation>
    <scope>NUCLEOTIDE SEQUENCE [LARGE SCALE GENOMIC DNA]</scope>
    <source>
        <strain evidence="3 4">NCTC11872</strain>
    </source>
</reference>
<accession>A0A2X1PKZ0</accession>
<feature type="transmembrane region" description="Helical" evidence="2">
    <location>
        <begin position="29"/>
        <end position="50"/>
    </location>
</feature>
<organism evidence="3 4">
    <name type="scientific">Haemophilus influenzae</name>
    <dbReference type="NCBI Taxonomy" id="727"/>
    <lineage>
        <taxon>Bacteria</taxon>
        <taxon>Pseudomonadati</taxon>
        <taxon>Pseudomonadota</taxon>
        <taxon>Gammaproteobacteria</taxon>
        <taxon>Pasteurellales</taxon>
        <taxon>Pasteurellaceae</taxon>
        <taxon>Haemophilus</taxon>
    </lineage>
</organism>
<dbReference type="EMBL" id="UASK01000003">
    <property type="protein sequence ID" value="SPX40674.1"/>
    <property type="molecule type" value="Genomic_DNA"/>
</dbReference>
<keyword evidence="2" id="KW-0472">Membrane</keyword>
<feature type="compositionally biased region" description="Basic and acidic residues" evidence="1">
    <location>
        <begin position="1"/>
        <end position="10"/>
    </location>
</feature>
<sequence>MIIENQKDAEFSSTFKPSQPVQASRFKRWLASIINGLVFWVMVGLGFALGDFCRCSGDDCICWFSVIFHENLWPKQWQNVG</sequence>
<keyword evidence="2" id="KW-1133">Transmembrane helix</keyword>
<keyword evidence="2" id="KW-0812">Transmembrane</keyword>